<evidence type="ECO:0000313" key="7">
    <source>
        <dbReference type="Proteomes" id="UP001226691"/>
    </source>
</evidence>
<keyword evidence="7" id="KW-1185">Reference proteome</keyword>
<evidence type="ECO:0000313" key="6">
    <source>
        <dbReference type="EMBL" id="MDQ1124814.1"/>
    </source>
</evidence>
<organism evidence="6 7">
    <name type="scientific">Microbacterium trichothecenolyticum</name>
    <name type="common">Aureobacterium trichothecenolyticum</name>
    <dbReference type="NCBI Taxonomy" id="69370"/>
    <lineage>
        <taxon>Bacteria</taxon>
        <taxon>Bacillati</taxon>
        <taxon>Actinomycetota</taxon>
        <taxon>Actinomycetes</taxon>
        <taxon>Micrococcales</taxon>
        <taxon>Microbacteriaceae</taxon>
        <taxon>Microbacterium</taxon>
    </lineage>
</organism>
<dbReference type="CDD" id="cd05466">
    <property type="entry name" value="PBP2_LTTR_substrate"/>
    <property type="match status" value="1"/>
</dbReference>
<dbReference type="Pfam" id="PF00126">
    <property type="entry name" value="HTH_1"/>
    <property type="match status" value="1"/>
</dbReference>
<dbReference type="PRINTS" id="PR00039">
    <property type="entry name" value="HTHLYSR"/>
</dbReference>
<dbReference type="InterPro" id="IPR050950">
    <property type="entry name" value="HTH-type_LysR_regulators"/>
</dbReference>
<evidence type="ECO:0000256" key="1">
    <source>
        <dbReference type="ARBA" id="ARBA00009437"/>
    </source>
</evidence>
<dbReference type="InterPro" id="IPR036390">
    <property type="entry name" value="WH_DNA-bd_sf"/>
</dbReference>
<dbReference type="PANTHER" id="PTHR30419">
    <property type="entry name" value="HTH-TYPE TRANSCRIPTIONAL REGULATOR YBHD"/>
    <property type="match status" value="1"/>
</dbReference>
<dbReference type="InterPro" id="IPR036388">
    <property type="entry name" value="WH-like_DNA-bd_sf"/>
</dbReference>
<dbReference type="InterPro" id="IPR000847">
    <property type="entry name" value="LysR_HTH_N"/>
</dbReference>
<reference evidence="6 7" key="1">
    <citation type="submission" date="2023-07" db="EMBL/GenBank/DDBJ databases">
        <title>Functional and genomic diversity of the sorghum phyllosphere microbiome.</title>
        <authorList>
            <person name="Shade A."/>
        </authorList>
    </citation>
    <scope>NUCLEOTIDE SEQUENCE [LARGE SCALE GENOMIC DNA]</scope>
    <source>
        <strain evidence="6 7">SORGH_AS_1207</strain>
    </source>
</reference>
<proteinExistence type="inferred from homology"/>
<evidence type="ECO:0000256" key="3">
    <source>
        <dbReference type="ARBA" id="ARBA00023125"/>
    </source>
</evidence>
<evidence type="ECO:0000256" key="4">
    <source>
        <dbReference type="ARBA" id="ARBA00023163"/>
    </source>
</evidence>
<comment type="similarity">
    <text evidence="1">Belongs to the LysR transcriptional regulatory family.</text>
</comment>
<protein>
    <submittedName>
        <fullName evidence="6">DNA-binding transcriptional LysR family regulator</fullName>
    </submittedName>
</protein>
<dbReference type="Pfam" id="PF03466">
    <property type="entry name" value="LysR_substrate"/>
    <property type="match status" value="1"/>
</dbReference>
<feature type="domain" description="HTH lysR-type" evidence="5">
    <location>
        <begin position="4"/>
        <end position="61"/>
    </location>
</feature>
<dbReference type="Proteomes" id="UP001226691">
    <property type="component" value="Unassembled WGS sequence"/>
</dbReference>
<dbReference type="GO" id="GO:0003677">
    <property type="term" value="F:DNA binding"/>
    <property type="evidence" value="ECO:0007669"/>
    <property type="project" value="UniProtKB-KW"/>
</dbReference>
<dbReference type="SUPFAM" id="SSF46785">
    <property type="entry name" value="Winged helix' DNA-binding domain"/>
    <property type="match status" value="1"/>
</dbReference>
<dbReference type="RefSeq" id="WP_307486606.1">
    <property type="nucleotide sequence ID" value="NZ_JAUTBF010000001.1"/>
</dbReference>
<dbReference type="InterPro" id="IPR005119">
    <property type="entry name" value="LysR_subst-bd"/>
</dbReference>
<gene>
    <name evidence="6" type="ORF">QE412_003387</name>
</gene>
<evidence type="ECO:0000256" key="2">
    <source>
        <dbReference type="ARBA" id="ARBA00023015"/>
    </source>
</evidence>
<dbReference type="EMBL" id="JAUTBF010000001">
    <property type="protein sequence ID" value="MDQ1124814.1"/>
    <property type="molecule type" value="Genomic_DNA"/>
</dbReference>
<keyword evidence="3 6" id="KW-0238">DNA-binding</keyword>
<dbReference type="SUPFAM" id="SSF53850">
    <property type="entry name" value="Periplasmic binding protein-like II"/>
    <property type="match status" value="1"/>
</dbReference>
<dbReference type="Gene3D" id="3.40.190.290">
    <property type="match status" value="1"/>
</dbReference>
<keyword evidence="4" id="KW-0804">Transcription</keyword>
<keyword evidence="2" id="KW-0805">Transcription regulation</keyword>
<dbReference type="PROSITE" id="PS50931">
    <property type="entry name" value="HTH_LYSR"/>
    <property type="match status" value="1"/>
</dbReference>
<sequence>MPLPTVRQLEYFVTAARVGTFAAASAEHRIAQPSLSEQIAVLEQNLGLRLFSRTGRRLTLTEAGRQLLPLAERAVNDVIELADFGRRVKSIEEGTVSFGTFNSAHLYLLTDLIREFHQQHPGVRIRVTGLNSAEVADAVRSGELEAGLVQLPVDDRDLVVSQSVFVDQVVYVSRTPAHTAQPVAIETLASRPLILSEARWSQDDPLRVSILQRAQAAGRTLHPIIEVEFQTHALELAAQGVGDSLVSYHVGRSVIAERGLHWTTLTPAFNEHYAFITRRGGAVSPATTEFMKLAHRVLARLTANSPVLPSPVS</sequence>
<accession>A0ABU0TYU2</accession>
<name>A0ABU0TYU2_MICTR</name>
<dbReference type="Gene3D" id="1.10.10.10">
    <property type="entry name" value="Winged helix-like DNA-binding domain superfamily/Winged helix DNA-binding domain"/>
    <property type="match status" value="1"/>
</dbReference>
<evidence type="ECO:0000259" key="5">
    <source>
        <dbReference type="PROSITE" id="PS50931"/>
    </source>
</evidence>
<comment type="caution">
    <text evidence="6">The sequence shown here is derived from an EMBL/GenBank/DDBJ whole genome shotgun (WGS) entry which is preliminary data.</text>
</comment>